<dbReference type="Pfam" id="PF00639">
    <property type="entry name" value="Rotamase"/>
    <property type="match status" value="1"/>
</dbReference>
<dbReference type="EMBL" id="JADIMU010000054">
    <property type="protein sequence ID" value="MBO8443709.1"/>
    <property type="molecule type" value="Genomic_DNA"/>
</dbReference>
<dbReference type="AlphaFoldDB" id="A0A9D9EEL5"/>
<keyword evidence="2" id="KW-0732">Signal</keyword>
<proteinExistence type="predicted"/>
<sequence>MHTKKILSVLVVALCATIAFAVPNNNSAAATVNLIRNEVITNAELNAQMQSLGASEDQALAVLNIMINDEVFLQGAERDGVTVTDAQKDALYSQQKASYIQQSGGTVTDEQFDQMAIQSYGSVDAYKEALGNQYILQTYLMQERGDALNSRSYAPSAQEVETFYRRNATSFTQAENVLFAQVYIGKTGDSATDEANKAMLQGVADQIQAGTLTFEAAVNQYSEDEESKASGGVMGWLSSDNTVVRQLWGDDFVDSVIAMPLGQVSECIESAAGYHIVRVNVHNDARLLGLDDRIQPDVDYTVRDYITEYLSQVNMQTAMNEELNDMVNELRSEARIRIVYGN</sequence>
<dbReference type="GO" id="GO:0003755">
    <property type="term" value="F:peptidyl-prolyl cis-trans isomerase activity"/>
    <property type="evidence" value="ECO:0007669"/>
    <property type="project" value="UniProtKB-KW"/>
</dbReference>
<evidence type="ECO:0000259" key="3">
    <source>
        <dbReference type="PROSITE" id="PS50198"/>
    </source>
</evidence>
<feature type="chain" id="PRO_5038868641" evidence="2">
    <location>
        <begin position="22"/>
        <end position="342"/>
    </location>
</feature>
<feature type="domain" description="PpiC" evidence="3">
    <location>
        <begin position="174"/>
        <end position="281"/>
    </location>
</feature>
<protein>
    <submittedName>
        <fullName evidence="4">Peptidylprolyl isomerase</fullName>
    </submittedName>
</protein>
<dbReference type="Proteomes" id="UP000823633">
    <property type="component" value="Unassembled WGS sequence"/>
</dbReference>
<accession>A0A9D9EEL5</accession>
<evidence type="ECO:0000256" key="2">
    <source>
        <dbReference type="SAM" id="SignalP"/>
    </source>
</evidence>
<evidence type="ECO:0000313" key="4">
    <source>
        <dbReference type="EMBL" id="MBO8443709.1"/>
    </source>
</evidence>
<dbReference type="InterPro" id="IPR050245">
    <property type="entry name" value="PrsA_foldase"/>
</dbReference>
<reference evidence="4" key="2">
    <citation type="journal article" date="2021" name="PeerJ">
        <title>Extensive microbial diversity within the chicken gut microbiome revealed by metagenomics and culture.</title>
        <authorList>
            <person name="Gilroy R."/>
            <person name="Ravi A."/>
            <person name="Getino M."/>
            <person name="Pursley I."/>
            <person name="Horton D.L."/>
            <person name="Alikhan N.F."/>
            <person name="Baker D."/>
            <person name="Gharbi K."/>
            <person name="Hall N."/>
            <person name="Watson M."/>
            <person name="Adriaenssens E.M."/>
            <person name="Foster-Nyarko E."/>
            <person name="Jarju S."/>
            <person name="Secka A."/>
            <person name="Antonio M."/>
            <person name="Oren A."/>
            <person name="Chaudhuri R.R."/>
            <person name="La Ragione R."/>
            <person name="Hildebrand F."/>
            <person name="Pallen M.J."/>
        </authorList>
    </citation>
    <scope>NUCLEOTIDE SEQUENCE</scope>
    <source>
        <strain evidence="4">11167</strain>
    </source>
</reference>
<organism evidence="4 5">
    <name type="scientific">Candidatus Aphodenecus pullistercoris</name>
    <dbReference type="NCBI Taxonomy" id="2840669"/>
    <lineage>
        <taxon>Bacteria</taxon>
        <taxon>Pseudomonadati</taxon>
        <taxon>Spirochaetota</taxon>
        <taxon>Spirochaetia</taxon>
        <taxon>Spirochaetales</taxon>
        <taxon>Candidatus Aphodenecus</taxon>
    </lineage>
</organism>
<dbReference type="InterPro" id="IPR027304">
    <property type="entry name" value="Trigger_fact/SurA_dom_sf"/>
</dbReference>
<reference evidence="4" key="1">
    <citation type="submission" date="2020-10" db="EMBL/GenBank/DDBJ databases">
        <authorList>
            <person name="Gilroy R."/>
        </authorList>
    </citation>
    <scope>NUCLEOTIDE SEQUENCE</scope>
    <source>
        <strain evidence="4">11167</strain>
    </source>
</reference>
<dbReference type="InterPro" id="IPR046357">
    <property type="entry name" value="PPIase_dom_sf"/>
</dbReference>
<dbReference type="InterPro" id="IPR000297">
    <property type="entry name" value="PPIase_PpiC"/>
</dbReference>
<feature type="signal peptide" evidence="2">
    <location>
        <begin position="1"/>
        <end position="21"/>
    </location>
</feature>
<comment type="caution">
    <text evidence="4">The sequence shown here is derived from an EMBL/GenBank/DDBJ whole genome shotgun (WGS) entry which is preliminary data.</text>
</comment>
<keyword evidence="1" id="KW-0697">Rotamase</keyword>
<dbReference type="SUPFAM" id="SSF54534">
    <property type="entry name" value="FKBP-like"/>
    <property type="match status" value="1"/>
</dbReference>
<name>A0A9D9EEL5_9SPIR</name>
<gene>
    <name evidence="4" type="ORF">IAC42_08170</name>
</gene>
<dbReference type="PANTHER" id="PTHR47245:SF2">
    <property type="entry name" value="PEPTIDYL-PROLYL CIS-TRANS ISOMERASE HP_0175-RELATED"/>
    <property type="match status" value="1"/>
</dbReference>
<evidence type="ECO:0000256" key="1">
    <source>
        <dbReference type="PROSITE-ProRule" id="PRU00278"/>
    </source>
</evidence>
<dbReference type="Gene3D" id="1.10.4030.10">
    <property type="entry name" value="Porin chaperone SurA, peptide-binding domain"/>
    <property type="match status" value="1"/>
</dbReference>
<dbReference type="PANTHER" id="PTHR47245">
    <property type="entry name" value="PEPTIDYLPROLYL ISOMERASE"/>
    <property type="match status" value="1"/>
</dbReference>
<keyword evidence="1 4" id="KW-0413">Isomerase</keyword>
<dbReference type="Gene3D" id="3.10.50.40">
    <property type="match status" value="1"/>
</dbReference>
<dbReference type="PROSITE" id="PS50198">
    <property type="entry name" value="PPIC_PPIASE_2"/>
    <property type="match status" value="1"/>
</dbReference>
<dbReference type="SUPFAM" id="SSF109998">
    <property type="entry name" value="Triger factor/SurA peptide-binding domain-like"/>
    <property type="match status" value="1"/>
</dbReference>
<evidence type="ECO:0000313" key="5">
    <source>
        <dbReference type="Proteomes" id="UP000823633"/>
    </source>
</evidence>